<feature type="domain" description="DUF1990" evidence="1">
    <location>
        <begin position="107"/>
        <end position="215"/>
    </location>
</feature>
<dbReference type="InterPro" id="IPR018960">
    <property type="entry name" value="DUF1990"/>
</dbReference>
<dbReference type="Proteomes" id="UP000256486">
    <property type="component" value="Unassembled WGS sequence"/>
</dbReference>
<sequence>MSTEERRTRATHSGQSLTYAAIGASQADDLMYYPPKGFKPFEAKARLGSGDDRFEAAAESILTWGIQRGSGMTVENIELPVSSETDYPGLVYDSAGQPIAPRQLDEGHVYTEDGTPHVAPGVTAELVVHVFGVKFTAPVRVVSVTTDAHRVGFAYGTLPGHPQIGEESFMVEQHDDGSVWVVIRSFSRPSTLLYRLGTPFVRWQQRKATRQYLRALLPARTS</sequence>
<dbReference type="Pfam" id="PF09348">
    <property type="entry name" value="DUF1990"/>
    <property type="match status" value="2"/>
</dbReference>
<reference evidence="2 3" key="1">
    <citation type="submission" date="2017-04" db="EMBL/GenBank/DDBJ databases">
        <title>Comparative genome analysis of Subtercola boreus.</title>
        <authorList>
            <person name="Cho Y.-J."/>
            <person name="Cho A."/>
            <person name="Kim O.-S."/>
            <person name="Lee J.-I."/>
        </authorList>
    </citation>
    <scope>NUCLEOTIDE SEQUENCE [LARGE SCALE GENOMIC DNA]</scope>
    <source>
        <strain evidence="2 3">K300</strain>
    </source>
</reference>
<comment type="caution">
    <text evidence="2">The sequence shown here is derived from an EMBL/GenBank/DDBJ whole genome shotgun (WGS) entry which is preliminary data.</text>
</comment>
<evidence type="ECO:0000313" key="3">
    <source>
        <dbReference type="Proteomes" id="UP000256486"/>
    </source>
</evidence>
<dbReference type="SUPFAM" id="SSF55961">
    <property type="entry name" value="Bet v1-like"/>
    <property type="match status" value="1"/>
</dbReference>
<dbReference type="RefSeq" id="WP_116414303.1">
    <property type="nucleotide sequence ID" value="NZ_NBWZ01000001.1"/>
</dbReference>
<dbReference type="AlphaFoldDB" id="A0A3E0VHB1"/>
<feature type="domain" description="DUF1990" evidence="1">
    <location>
        <begin position="18"/>
        <end position="85"/>
    </location>
</feature>
<evidence type="ECO:0000313" key="2">
    <source>
        <dbReference type="EMBL" id="RFA08903.1"/>
    </source>
</evidence>
<dbReference type="PIRSF" id="PIRSF010260">
    <property type="entry name" value="UCP010260"/>
    <property type="match status" value="1"/>
</dbReference>
<proteinExistence type="predicted"/>
<evidence type="ECO:0000259" key="1">
    <source>
        <dbReference type="Pfam" id="PF09348"/>
    </source>
</evidence>
<dbReference type="InterPro" id="IPR014457">
    <property type="entry name" value="UCP010260"/>
</dbReference>
<name>A0A3E0VHB1_9MICO</name>
<protein>
    <recommendedName>
        <fullName evidence="1">DUF1990 domain-containing protein</fullName>
    </recommendedName>
</protein>
<gene>
    <name evidence="2" type="ORF">B7R54_06445</name>
</gene>
<dbReference type="PANTHER" id="PTHR34202">
    <property type="entry name" value="UPF0548 PROTEIN"/>
    <property type="match status" value="1"/>
</dbReference>
<organism evidence="2 3">
    <name type="scientific">Subtercola boreus</name>
    <dbReference type="NCBI Taxonomy" id="120213"/>
    <lineage>
        <taxon>Bacteria</taxon>
        <taxon>Bacillati</taxon>
        <taxon>Actinomycetota</taxon>
        <taxon>Actinomycetes</taxon>
        <taxon>Micrococcales</taxon>
        <taxon>Microbacteriaceae</taxon>
        <taxon>Subtercola</taxon>
    </lineage>
</organism>
<dbReference type="EMBL" id="NBWZ01000001">
    <property type="protein sequence ID" value="RFA08903.1"/>
    <property type="molecule type" value="Genomic_DNA"/>
</dbReference>
<keyword evidence="3" id="KW-1185">Reference proteome</keyword>
<dbReference type="PANTHER" id="PTHR34202:SF1">
    <property type="entry name" value="UPF0548 PROTEIN"/>
    <property type="match status" value="1"/>
</dbReference>
<accession>A0A3E0VHB1</accession>
<dbReference type="OrthoDB" id="120660at2"/>